<feature type="non-terminal residue" evidence="3">
    <location>
        <position position="1"/>
    </location>
</feature>
<gene>
    <name evidence="3" type="ORF">CUNI_LOCUS20927</name>
</gene>
<protein>
    <recommendedName>
        <fullName evidence="2">TIR domain-containing protein</fullName>
    </recommendedName>
</protein>
<keyword evidence="1" id="KW-1133">Transmembrane helix</keyword>
<feature type="domain" description="TIR" evidence="2">
    <location>
        <begin position="49"/>
        <end position="180"/>
    </location>
</feature>
<feature type="transmembrane region" description="Helical" evidence="1">
    <location>
        <begin position="6"/>
        <end position="24"/>
    </location>
</feature>
<dbReference type="PROSITE" id="PS50104">
    <property type="entry name" value="TIR"/>
    <property type="match status" value="1"/>
</dbReference>
<dbReference type="GO" id="GO:0007165">
    <property type="term" value="P:signal transduction"/>
    <property type="evidence" value="ECO:0007669"/>
    <property type="project" value="InterPro"/>
</dbReference>
<dbReference type="AlphaFoldDB" id="A0A8S4A0X1"/>
<comment type="caution">
    <text evidence="3">The sequence shown here is derived from an EMBL/GenBank/DDBJ whole genome shotgun (WGS) entry which is preliminary data.</text>
</comment>
<keyword evidence="1" id="KW-0472">Membrane</keyword>
<proteinExistence type="predicted"/>
<dbReference type="InterPro" id="IPR035897">
    <property type="entry name" value="Toll_tir_struct_dom_sf"/>
</dbReference>
<dbReference type="OrthoDB" id="6148093at2759"/>
<dbReference type="Pfam" id="PF13676">
    <property type="entry name" value="TIR_2"/>
    <property type="match status" value="1"/>
</dbReference>
<dbReference type="InterPro" id="IPR000157">
    <property type="entry name" value="TIR_dom"/>
</dbReference>
<dbReference type="SUPFAM" id="SSF52200">
    <property type="entry name" value="Toll/Interleukin receptor TIR domain"/>
    <property type="match status" value="1"/>
</dbReference>
<dbReference type="Gene3D" id="3.40.50.10140">
    <property type="entry name" value="Toll/interleukin-1 receptor homology (TIR) domain"/>
    <property type="match status" value="1"/>
</dbReference>
<evidence type="ECO:0000313" key="4">
    <source>
        <dbReference type="Proteomes" id="UP000678393"/>
    </source>
</evidence>
<name>A0A8S4A0X1_9EUPU</name>
<accession>A0A8S4A0X1</accession>
<organism evidence="3 4">
    <name type="scientific">Candidula unifasciata</name>
    <dbReference type="NCBI Taxonomy" id="100452"/>
    <lineage>
        <taxon>Eukaryota</taxon>
        <taxon>Metazoa</taxon>
        <taxon>Spiralia</taxon>
        <taxon>Lophotrochozoa</taxon>
        <taxon>Mollusca</taxon>
        <taxon>Gastropoda</taxon>
        <taxon>Heterobranchia</taxon>
        <taxon>Euthyneura</taxon>
        <taxon>Panpulmonata</taxon>
        <taxon>Eupulmonata</taxon>
        <taxon>Stylommatophora</taxon>
        <taxon>Helicina</taxon>
        <taxon>Helicoidea</taxon>
        <taxon>Geomitridae</taxon>
        <taxon>Candidula</taxon>
    </lineage>
</organism>
<dbReference type="EMBL" id="CAJHNH020008223">
    <property type="protein sequence ID" value="CAG5135369.1"/>
    <property type="molecule type" value="Genomic_DNA"/>
</dbReference>
<evidence type="ECO:0000313" key="3">
    <source>
        <dbReference type="EMBL" id="CAG5135369.1"/>
    </source>
</evidence>
<evidence type="ECO:0000259" key="2">
    <source>
        <dbReference type="PROSITE" id="PS50104"/>
    </source>
</evidence>
<keyword evidence="4" id="KW-1185">Reference proteome</keyword>
<dbReference type="Proteomes" id="UP000678393">
    <property type="component" value="Unassembled WGS sequence"/>
</dbReference>
<reference evidence="3" key="1">
    <citation type="submission" date="2021-04" db="EMBL/GenBank/DDBJ databases">
        <authorList>
            <consortium name="Molecular Ecology Group"/>
        </authorList>
    </citation>
    <scope>NUCLEOTIDE SEQUENCE</scope>
</reference>
<keyword evidence="1" id="KW-0812">Transmembrane</keyword>
<evidence type="ECO:0000256" key="1">
    <source>
        <dbReference type="SAM" id="Phobius"/>
    </source>
</evidence>
<sequence>LFLMASLILAALMIIAFLCVYLVARFGTAIQAILMNIARLVRPLGPEDYKIGVFIGYADDDYSFVRHVLMTYLEERCQMVTFVHQRDLGQGYKVKQFDQAITNSWRVLLVLSRSFLQDYDMSQIVMMFASHSVTAMNRKRVIALVEKGQVHAIPSDLYGVLDESSIIFFDDFHNQLNYEQRHRIKHCLRPS</sequence>